<dbReference type="RefSeq" id="WP_146839041.1">
    <property type="nucleotide sequence ID" value="NZ_BJVQ01000045.1"/>
</dbReference>
<evidence type="ECO:0000313" key="1">
    <source>
        <dbReference type="EMBL" id="GEL47706.1"/>
    </source>
</evidence>
<dbReference type="Proteomes" id="UP000321723">
    <property type="component" value="Unassembled WGS sequence"/>
</dbReference>
<reference evidence="1 3" key="1">
    <citation type="submission" date="2019-07" db="EMBL/GenBank/DDBJ databases">
        <title>Whole genome shotgun sequence of Cellulomonas hominis NBRC 16055.</title>
        <authorList>
            <person name="Hosoyama A."/>
            <person name="Uohara A."/>
            <person name="Ohji S."/>
            <person name="Ichikawa N."/>
        </authorList>
    </citation>
    <scope>NUCLEOTIDE SEQUENCE [LARGE SCALE GENOMIC DNA]</scope>
    <source>
        <strain evidence="1 3">NBRC 16055</strain>
    </source>
</reference>
<organism evidence="1 3">
    <name type="scientific">Cellulomonas hominis</name>
    <dbReference type="NCBI Taxonomy" id="156981"/>
    <lineage>
        <taxon>Bacteria</taxon>
        <taxon>Bacillati</taxon>
        <taxon>Actinomycetota</taxon>
        <taxon>Actinomycetes</taxon>
        <taxon>Micrococcales</taxon>
        <taxon>Cellulomonadaceae</taxon>
        <taxon>Cellulomonas</taxon>
    </lineage>
</organism>
<reference evidence="2 4" key="2">
    <citation type="submission" date="2020-08" db="EMBL/GenBank/DDBJ databases">
        <title>Sequencing the genomes of 1000 actinobacteria strains.</title>
        <authorList>
            <person name="Klenk H.-P."/>
        </authorList>
    </citation>
    <scope>NUCLEOTIDE SEQUENCE [LARGE SCALE GENOMIC DNA]</scope>
    <source>
        <strain evidence="2 4">DSM 9581</strain>
    </source>
</reference>
<accession>A0A511FEN0</accession>
<comment type="caution">
    <text evidence="1">The sequence shown here is derived from an EMBL/GenBank/DDBJ whole genome shotgun (WGS) entry which is preliminary data.</text>
</comment>
<evidence type="ECO:0000313" key="2">
    <source>
        <dbReference type="EMBL" id="MBB5473298.1"/>
    </source>
</evidence>
<sequence length="88" mass="9085">MAGEATHIVPCGAQTARSAAVSTLRLMVAHEPTATQSTLAVARADLVAGEHQGVAAEHRVTCVRLDADVPARRFQAAVADHPDLHGPG</sequence>
<evidence type="ECO:0000313" key="4">
    <source>
        <dbReference type="Proteomes" id="UP000564629"/>
    </source>
</evidence>
<gene>
    <name evidence="1" type="ORF">CHO01_28220</name>
    <name evidence="2" type="ORF">HNR08_002034</name>
</gene>
<dbReference type="Proteomes" id="UP000564629">
    <property type="component" value="Unassembled WGS sequence"/>
</dbReference>
<protein>
    <submittedName>
        <fullName evidence="1">Uncharacterized protein</fullName>
    </submittedName>
</protein>
<keyword evidence="3" id="KW-1185">Reference proteome</keyword>
<name>A0A511FEN0_9CELL</name>
<proteinExistence type="predicted"/>
<dbReference type="AlphaFoldDB" id="A0A511FEN0"/>
<dbReference type="EMBL" id="BJVQ01000045">
    <property type="protein sequence ID" value="GEL47706.1"/>
    <property type="molecule type" value="Genomic_DNA"/>
</dbReference>
<evidence type="ECO:0000313" key="3">
    <source>
        <dbReference type="Proteomes" id="UP000321723"/>
    </source>
</evidence>
<dbReference type="EMBL" id="JACHDN010000001">
    <property type="protein sequence ID" value="MBB5473298.1"/>
    <property type="molecule type" value="Genomic_DNA"/>
</dbReference>